<sequence>MKTQPGEQIRRGKHAHKLCRTGARGSPEEQQRLTFRTSLLRYDVDWRLLLTRASIWKRGGAASSVAASQLCCRHPQQTPSRHSPRATAAGWLWDNVVAAALAPFLMNNRLFVHYLATGHSGALLWRLDRSIFMLLPSPRCPLDTHRVQDRLCAGQEKENWPGDPGDERRLPRHTQRSGWHTQLSESLFFRSRI</sequence>
<evidence type="ECO:0000313" key="2">
    <source>
        <dbReference type="EMBL" id="EOB07689.1"/>
    </source>
</evidence>
<reference evidence="3" key="1">
    <citation type="journal article" date="2013" name="Nat. Genet.">
        <title>The duck genome and transcriptome provide insight into an avian influenza virus reservoir species.</title>
        <authorList>
            <person name="Huang Y."/>
            <person name="Li Y."/>
            <person name="Burt D.W."/>
            <person name="Chen H."/>
            <person name="Zhang Y."/>
            <person name="Qian W."/>
            <person name="Kim H."/>
            <person name="Gan S."/>
            <person name="Zhao Y."/>
            <person name="Li J."/>
            <person name="Yi K."/>
            <person name="Feng H."/>
            <person name="Zhu P."/>
            <person name="Li B."/>
            <person name="Liu Q."/>
            <person name="Fairley S."/>
            <person name="Magor K.E."/>
            <person name="Du Z."/>
            <person name="Hu X."/>
            <person name="Goodman L."/>
            <person name="Tafer H."/>
            <person name="Vignal A."/>
            <person name="Lee T."/>
            <person name="Kim K.W."/>
            <person name="Sheng Z."/>
            <person name="An Y."/>
            <person name="Searle S."/>
            <person name="Herrero J."/>
            <person name="Groenen M.A."/>
            <person name="Crooijmans R.P."/>
            <person name="Faraut T."/>
            <person name="Cai Q."/>
            <person name="Webster R.G."/>
            <person name="Aldridge J.R."/>
            <person name="Warren W.C."/>
            <person name="Bartschat S."/>
            <person name="Kehr S."/>
            <person name="Marz M."/>
            <person name="Stadler P.F."/>
            <person name="Smith J."/>
            <person name="Kraus R.H."/>
            <person name="Zhao Y."/>
            <person name="Ren L."/>
            <person name="Fei J."/>
            <person name="Morisson M."/>
            <person name="Kaiser P."/>
            <person name="Griffin D.K."/>
            <person name="Rao M."/>
            <person name="Pitel F."/>
            <person name="Wang J."/>
            <person name="Li N."/>
        </authorList>
    </citation>
    <scope>NUCLEOTIDE SEQUENCE [LARGE SCALE GENOMIC DNA]</scope>
</reference>
<feature type="compositionally biased region" description="Basic and acidic residues" evidence="1">
    <location>
        <begin position="155"/>
        <end position="169"/>
    </location>
</feature>
<gene>
    <name evidence="2" type="ORF">Anapl_10360</name>
</gene>
<keyword evidence="3" id="KW-1185">Reference proteome</keyword>
<feature type="region of interest" description="Disordered" evidence="1">
    <location>
        <begin position="155"/>
        <end position="178"/>
    </location>
</feature>
<evidence type="ECO:0000313" key="3">
    <source>
        <dbReference type="Proteomes" id="UP000296049"/>
    </source>
</evidence>
<evidence type="ECO:0000256" key="1">
    <source>
        <dbReference type="SAM" id="MobiDB-lite"/>
    </source>
</evidence>
<proteinExistence type="predicted"/>
<name>R0LPP6_ANAPL</name>
<dbReference type="AlphaFoldDB" id="R0LPP6"/>
<accession>R0LPP6</accession>
<dbReference type="Proteomes" id="UP000296049">
    <property type="component" value="Unassembled WGS sequence"/>
</dbReference>
<protein>
    <submittedName>
        <fullName evidence="2">Uncharacterized protein</fullName>
    </submittedName>
</protein>
<feature type="region of interest" description="Disordered" evidence="1">
    <location>
        <begin position="1"/>
        <end position="25"/>
    </location>
</feature>
<organism evidence="2 3">
    <name type="scientific">Anas platyrhynchos</name>
    <name type="common">Mallard</name>
    <name type="synonym">Anas boschas</name>
    <dbReference type="NCBI Taxonomy" id="8839"/>
    <lineage>
        <taxon>Eukaryota</taxon>
        <taxon>Metazoa</taxon>
        <taxon>Chordata</taxon>
        <taxon>Craniata</taxon>
        <taxon>Vertebrata</taxon>
        <taxon>Euteleostomi</taxon>
        <taxon>Archelosauria</taxon>
        <taxon>Archosauria</taxon>
        <taxon>Dinosauria</taxon>
        <taxon>Saurischia</taxon>
        <taxon>Theropoda</taxon>
        <taxon>Coelurosauria</taxon>
        <taxon>Aves</taxon>
        <taxon>Neognathae</taxon>
        <taxon>Galloanserae</taxon>
        <taxon>Anseriformes</taxon>
        <taxon>Anatidae</taxon>
        <taxon>Anatinae</taxon>
        <taxon>Anas</taxon>
    </lineage>
</organism>
<dbReference type="EMBL" id="KB742512">
    <property type="protein sequence ID" value="EOB07689.1"/>
    <property type="molecule type" value="Genomic_DNA"/>
</dbReference>